<feature type="region of interest" description="Disordered" evidence="1">
    <location>
        <begin position="31"/>
        <end position="79"/>
    </location>
</feature>
<dbReference type="EMBL" id="CAJHNJ030000060">
    <property type="protein sequence ID" value="CAG9133354.1"/>
    <property type="molecule type" value="Genomic_DNA"/>
</dbReference>
<protein>
    <submittedName>
        <fullName evidence="2">(diamondback moth) hypothetical protein</fullName>
    </submittedName>
</protein>
<sequence length="79" mass="8830">MIFQMHSSNVVTELFTSNIFASDFHHEAAGSMVPEEDQLVRQGGVGDDGGAAPHARHVPAPRRRLQRARSTLPDRRRPR</sequence>
<proteinExistence type="predicted"/>
<reference evidence="2" key="1">
    <citation type="submission" date="2020-11" db="EMBL/GenBank/DDBJ databases">
        <authorList>
            <person name="Whiteford S."/>
        </authorList>
    </citation>
    <scope>NUCLEOTIDE SEQUENCE</scope>
</reference>
<feature type="compositionally biased region" description="Basic residues" evidence="1">
    <location>
        <begin position="54"/>
        <end position="67"/>
    </location>
</feature>
<keyword evidence="3" id="KW-1185">Reference proteome</keyword>
<evidence type="ECO:0000313" key="3">
    <source>
        <dbReference type="Proteomes" id="UP000653454"/>
    </source>
</evidence>
<gene>
    <name evidence="2" type="ORF">PLXY2_LOCUS11586</name>
</gene>
<name>A0A8S4G0B4_PLUXY</name>
<dbReference type="AlphaFoldDB" id="A0A8S4G0B4"/>
<evidence type="ECO:0000313" key="2">
    <source>
        <dbReference type="EMBL" id="CAG9133354.1"/>
    </source>
</evidence>
<organism evidence="2 3">
    <name type="scientific">Plutella xylostella</name>
    <name type="common">Diamondback moth</name>
    <name type="synonym">Plutella maculipennis</name>
    <dbReference type="NCBI Taxonomy" id="51655"/>
    <lineage>
        <taxon>Eukaryota</taxon>
        <taxon>Metazoa</taxon>
        <taxon>Ecdysozoa</taxon>
        <taxon>Arthropoda</taxon>
        <taxon>Hexapoda</taxon>
        <taxon>Insecta</taxon>
        <taxon>Pterygota</taxon>
        <taxon>Neoptera</taxon>
        <taxon>Endopterygota</taxon>
        <taxon>Lepidoptera</taxon>
        <taxon>Glossata</taxon>
        <taxon>Ditrysia</taxon>
        <taxon>Yponomeutoidea</taxon>
        <taxon>Plutellidae</taxon>
        <taxon>Plutella</taxon>
    </lineage>
</organism>
<comment type="caution">
    <text evidence="2">The sequence shown here is derived from an EMBL/GenBank/DDBJ whole genome shotgun (WGS) entry which is preliminary data.</text>
</comment>
<accession>A0A8S4G0B4</accession>
<evidence type="ECO:0000256" key="1">
    <source>
        <dbReference type="SAM" id="MobiDB-lite"/>
    </source>
</evidence>
<dbReference type="Proteomes" id="UP000653454">
    <property type="component" value="Unassembled WGS sequence"/>
</dbReference>